<evidence type="ECO:0000313" key="1">
    <source>
        <dbReference type="EMBL" id="TFK58640.1"/>
    </source>
</evidence>
<keyword evidence="2" id="KW-1185">Reference proteome</keyword>
<protein>
    <submittedName>
        <fullName evidence="1">Uncharacterized protein</fullName>
    </submittedName>
</protein>
<evidence type="ECO:0000313" key="2">
    <source>
        <dbReference type="Proteomes" id="UP000308600"/>
    </source>
</evidence>
<organism evidence="1 2">
    <name type="scientific">Pluteus cervinus</name>
    <dbReference type="NCBI Taxonomy" id="181527"/>
    <lineage>
        <taxon>Eukaryota</taxon>
        <taxon>Fungi</taxon>
        <taxon>Dikarya</taxon>
        <taxon>Basidiomycota</taxon>
        <taxon>Agaricomycotina</taxon>
        <taxon>Agaricomycetes</taxon>
        <taxon>Agaricomycetidae</taxon>
        <taxon>Agaricales</taxon>
        <taxon>Pluteineae</taxon>
        <taxon>Pluteaceae</taxon>
        <taxon>Pluteus</taxon>
    </lineage>
</organism>
<sequence length="164" mass="18254">MNVLIDIGEPLSQLHPTAALVVGLIKSVVAIFEKQKLCYEKLSDLFERMASLLPCFEQMKGLKNFGNVQQAIGPILGHMEAALKLVLNHSTFNSLKQFLDFIVSSPQAEQFSALSDKFEKLLVDYNTAVQLDMAIAQDQLLENAAQSQVEEALKKLNYVEKSLL</sequence>
<gene>
    <name evidence="1" type="ORF">BDN72DRAFT_906551</name>
</gene>
<accession>A0ACD2ZZP1</accession>
<name>A0ACD2ZZP1_9AGAR</name>
<proteinExistence type="predicted"/>
<dbReference type="EMBL" id="ML209261">
    <property type="protein sequence ID" value="TFK58640.1"/>
    <property type="molecule type" value="Genomic_DNA"/>
</dbReference>
<dbReference type="Proteomes" id="UP000308600">
    <property type="component" value="Unassembled WGS sequence"/>
</dbReference>
<reference evidence="1 2" key="1">
    <citation type="journal article" date="2019" name="Nat. Ecol. Evol.">
        <title>Megaphylogeny resolves global patterns of mushroom evolution.</title>
        <authorList>
            <person name="Varga T."/>
            <person name="Krizsan K."/>
            <person name="Foldi C."/>
            <person name="Dima B."/>
            <person name="Sanchez-Garcia M."/>
            <person name="Sanchez-Ramirez S."/>
            <person name="Szollosi G.J."/>
            <person name="Szarkandi J.G."/>
            <person name="Papp V."/>
            <person name="Albert L."/>
            <person name="Andreopoulos W."/>
            <person name="Angelini C."/>
            <person name="Antonin V."/>
            <person name="Barry K.W."/>
            <person name="Bougher N.L."/>
            <person name="Buchanan P."/>
            <person name="Buyck B."/>
            <person name="Bense V."/>
            <person name="Catcheside P."/>
            <person name="Chovatia M."/>
            <person name="Cooper J."/>
            <person name="Damon W."/>
            <person name="Desjardin D."/>
            <person name="Finy P."/>
            <person name="Geml J."/>
            <person name="Haridas S."/>
            <person name="Hughes K."/>
            <person name="Justo A."/>
            <person name="Karasinski D."/>
            <person name="Kautmanova I."/>
            <person name="Kiss B."/>
            <person name="Kocsube S."/>
            <person name="Kotiranta H."/>
            <person name="LaButti K.M."/>
            <person name="Lechner B.E."/>
            <person name="Liimatainen K."/>
            <person name="Lipzen A."/>
            <person name="Lukacs Z."/>
            <person name="Mihaltcheva S."/>
            <person name="Morgado L.N."/>
            <person name="Niskanen T."/>
            <person name="Noordeloos M.E."/>
            <person name="Ohm R.A."/>
            <person name="Ortiz-Santana B."/>
            <person name="Ovrebo C."/>
            <person name="Racz N."/>
            <person name="Riley R."/>
            <person name="Savchenko A."/>
            <person name="Shiryaev A."/>
            <person name="Soop K."/>
            <person name="Spirin V."/>
            <person name="Szebenyi C."/>
            <person name="Tomsovsky M."/>
            <person name="Tulloss R.E."/>
            <person name="Uehling J."/>
            <person name="Grigoriev I.V."/>
            <person name="Vagvolgyi C."/>
            <person name="Papp T."/>
            <person name="Martin F.M."/>
            <person name="Miettinen O."/>
            <person name="Hibbett D.S."/>
            <person name="Nagy L.G."/>
        </authorList>
    </citation>
    <scope>NUCLEOTIDE SEQUENCE [LARGE SCALE GENOMIC DNA]</scope>
    <source>
        <strain evidence="1 2">NL-1719</strain>
    </source>
</reference>